<dbReference type="PIRSF" id="PIRSF004553">
    <property type="entry name" value="CHP00095"/>
    <property type="match status" value="1"/>
</dbReference>
<dbReference type="InterPro" id="IPR029063">
    <property type="entry name" value="SAM-dependent_MTases_sf"/>
</dbReference>
<gene>
    <name evidence="9" type="primary">rsmD</name>
    <name evidence="9" type="ORF">NOR51B_154</name>
</gene>
<evidence type="ECO:0000256" key="1">
    <source>
        <dbReference type="ARBA" id="ARBA00002649"/>
    </source>
</evidence>
<evidence type="ECO:0000256" key="4">
    <source>
        <dbReference type="ARBA" id="ARBA00013682"/>
    </source>
</evidence>
<reference evidence="10" key="1">
    <citation type="journal article" date="2013" name="BMC Microbiol.">
        <title>Taxonomy and evolution of bacteriochlorophyll a-containing members of the OM60/NOR5 clade of marine gammaproteobacteria: description of Luminiphilus syltensis gen. nov., sp. nov., reclassification of Haliea rubra as Pseudohaliea rubra gen. nov., comb. nov., and emendation of Chromatocurvus halotolerans.</title>
        <authorList>
            <person name="Spring S."/>
            <person name="Riedel T."/>
            <person name="Sproer C."/>
            <person name="Yan S."/>
            <person name="Harder J."/>
            <person name="Fuchs B.M."/>
        </authorList>
    </citation>
    <scope>NUCLEOTIDE SEQUENCE [LARGE SCALE GENOMIC DNA]</scope>
    <source>
        <strain evidence="10">NOR51-B</strain>
    </source>
</reference>
<dbReference type="Proteomes" id="UP000004699">
    <property type="component" value="Unassembled WGS sequence"/>
</dbReference>
<evidence type="ECO:0000256" key="3">
    <source>
        <dbReference type="ARBA" id="ARBA00012141"/>
    </source>
</evidence>
<keyword evidence="10" id="KW-1185">Reference proteome</keyword>
<sequence>MRRKQSIKNRDGGNTARRKLRIIGGTWRGRTLVFPDLEGLRPTPDRVRETLFNWLVAHITGSRCLDLFAGSGALGLEALSRGAARCDFVERHRLAAETIEQHIRQLDAADRSRVAVVDASDFISRSRPIDSGHDQSGPFDIVFIDPPFADALVAGITQQLIAADCLKQGSLVYIEQSTKTAEADLDQRLALLRQKRAGEVDYRLYQFDNSGSLSD</sequence>
<proteinExistence type="inferred from homology"/>
<comment type="similarity">
    <text evidence="2 8">Belongs to the methyltransferase superfamily. RsmD family.</text>
</comment>
<evidence type="ECO:0000313" key="9">
    <source>
        <dbReference type="EMBL" id="EED34217.1"/>
    </source>
</evidence>
<evidence type="ECO:0000256" key="7">
    <source>
        <dbReference type="ARBA" id="ARBA00048326"/>
    </source>
</evidence>
<protein>
    <recommendedName>
        <fullName evidence="4 8">Ribosomal RNA small subunit methyltransferase D</fullName>
        <ecNumber evidence="3 8">2.1.1.171</ecNumber>
    </recommendedName>
</protein>
<dbReference type="CDD" id="cd02440">
    <property type="entry name" value="AdoMet_MTases"/>
    <property type="match status" value="1"/>
</dbReference>
<dbReference type="Gene3D" id="3.40.50.150">
    <property type="entry name" value="Vaccinia Virus protein VP39"/>
    <property type="match status" value="1"/>
</dbReference>
<dbReference type="NCBIfam" id="TIGR00095">
    <property type="entry name" value="16S rRNA (guanine(966)-N(2))-methyltransferase RsmD"/>
    <property type="match status" value="1"/>
</dbReference>
<dbReference type="HOGENOM" id="CLU_075826_2_2_6"/>
<dbReference type="PANTHER" id="PTHR43542:SF1">
    <property type="entry name" value="METHYLTRANSFERASE"/>
    <property type="match status" value="1"/>
</dbReference>
<keyword evidence="8" id="KW-0949">S-adenosyl-L-methionine</keyword>
<dbReference type="STRING" id="565045.NOR51B_154"/>
<evidence type="ECO:0000256" key="8">
    <source>
        <dbReference type="PIRNR" id="PIRNR004553"/>
    </source>
</evidence>
<name>B8KU90_9GAMM</name>
<accession>B8KU90</accession>
<keyword evidence="6 8" id="KW-0808">Transferase</keyword>
<evidence type="ECO:0000256" key="6">
    <source>
        <dbReference type="ARBA" id="ARBA00022679"/>
    </source>
</evidence>
<dbReference type="PANTHER" id="PTHR43542">
    <property type="entry name" value="METHYLTRANSFERASE"/>
    <property type="match status" value="1"/>
</dbReference>
<evidence type="ECO:0000256" key="5">
    <source>
        <dbReference type="ARBA" id="ARBA00022603"/>
    </source>
</evidence>
<keyword evidence="5 8" id="KW-0489">Methyltransferase</keyword>
<dbReference type="Pfam" id="PF03602">
    <property type="entry name" value="Cons_hypoth95"/>
    <property type="match status" value="1"/>
</dbReference>
<dbReference type="RefSeq" id="WP_009018965.1">
    <property type="nucleotide sequence ID" value="NZ_DS999411.1"/>
</dbReference>
<dbReference type="SUPFAM" id="SSF53335">
    <property type="entry name" value="S-adenosyl-L-methionine-dependent methyltransferases"/>
    <property type="match status" value="1"/>
</dbReference>
<dbReference type="eggNOG" id="COG0742">
    <property type="taxonomic scope" value="Bacteria"/>
</dbReference>
<dbReference type="PROSITE" id="PS00092">
    <property type="entry name" value="N6_MTASE"/>
    <property type="match status" value="1"/>
</dbReference>
<keyword evidence="8" id="KW-0698">rRNA processing</keyword>
<evidence type="ECO:0000256" key="2">
    <source>
        <dbReference type="ARBA" id="ARBA00005269"/>
    </source>
</evidence>
<comment type="function">
    <text evidence="1 8">Specifically methylates the guanine in position 966 of 16S rRNA in the assembled 30S particle.</text>
</comment>
<dbReference type="AlphaFoldDB" id="B8KU90"/>
<dbReference type="GO" id="GO:0003676">
    <property type="term" value="F:nucleic acid binding"/>
    <property type="evidence" value="ECO:0007669"/>
    <property type="project" value="InterPro"/>
</dbReference>
<dbReference type="InterPro" id="IPR004398">
    <property type="entry name" value="RNA_MeTrfase_RsmD"/>
</dbReference>
<dbReference type="GO" id="GO:0052913">
    <property type="term" value="F:16S rRNA (guanine(966)-N(2))-methyltransferase activity"/>
    <property type="evidence" value="ECO:0007669"/>
    <property type="project" value="UniProtKB-EC"/>
</dbReference>
<organism evidence="9 10">
    <name type="scientific">Luminiphilus syltensis NOR5-1B</name>
    <dbReference type="NCBI Taxonomy" id="565045"/>
    <lineage>
        <taxon>Bacteria</taxon>
        <taxon>Pseudomonadati</taxon>
        <taxon>Pseudomonadota</taxon>
        <taxon>Gammaproteobacteria</taxon>
        <taxon>Cellvibrionales</taxon>
        <taxon>Halieaceae</taxon>
        <taxon>Luminiphilus</taxon>
    </lineage>
</organism>
<dbReference type="EMBL" id="DS999411">
    <property type="protein sequence ID" value="EED34217.1"/>
    <property type="molecule type" value="Genomic_DNA"/>
</dbReference>
<dbReference type="InterPro" id="IPR002052">
    <property type="entry name" value="DNA_methylase_N6_adenine_CS"/>
</dbReference>
<evidence type="ECO:0000313" key="10">
    <source>
        <dbReference type="Proteomes" id="UP000004699"/>
    </source>
</evidence>
<dbReference type="EC" id="2.1.1.171" evidence="3 8"/>
<comment type="catalytic activity">
    <reaction evidence="7 8">
        <text>guanosine(966) in 16S rRNA + S-adenosyl-L-methionine = N(2)-methylguanosine(966) in 16S rRNA + S-adenosyl-L-homocysteine + H(+)</text>
        <dbReference type="Rhea" id="RHEA:23548"/>
        <dbReference type="Rhea" id="RHEA-COMP:10211"/>
        <dbReference type="Rhea" id="RHEA-COMP:10212"/>
        <dbReference type="ChEBI" id="CHEBI:15378"/>
        <dbReference type="ChEBI" id="CHEBI:57856"/>
        <dbReference type="ChEBI" id="CHEBI:59789"/>
        <dbReference type="ChEBI" id="CHEBI:74269"/>
        <dbReference type="ChEBI" id="CHEBI:74481"/>
        <dbReference type="EC" id="2.1.1.171"/>
    </reaction>
</comment>